<gene>
    <name evidence="1" type="ORF">Aru02nite_63590</name>
</gene>
<comment type="caution">
    <text evidence="1">The sequence shown here is derived from an EMBL/GenBank/DDBJ whole genome shotgun (WGS) entry which is preliminary data.</text>
</comment>
<dbReference type="EMBL" id="BOMB01000043">
    <property type="protein sequence ID" value="GID15470.1"/>
    <property type="molecule type" value="Genomic_DNA"/>
</dbReference>
<evidence type="ECO:0000313" key="2">
    <source>
        <dbReference type="Proteomes" id="UP000612808"/>
    </source>
</evidence>
<dbReference type="AlphaFoldDB" id="A0A8J3NG12"/>
<dbReference type="Proteomes" id="UP000612808">
    <property type="component" value="Unassembled WGS sequence"/>
</dbReference>
<protein>
    <submittedName>
        <fullName evidence="1">Uncharacterized protein</fullName>
    </submittedName>
</protein>
<accession>A0A8J3NG12</accession>
<sequence length="74" mass="7812">MRERVTGDLAGGSRRAALRAVRAAAPGLSPSHAREYVDAVAAGAEVPGHVRGRLPAPPETYAVWRRLSGPNPEE</sequence>
<proteinExistence type="predicted"/>
<keyword evidence="2" id="KW-1185">Reference proteome</keyword>
<evidence type="ECO:0000313" key="1">
    <source>
        <dbReference type="EMBL" id="GID15470.1"/>
    </source>
</evidence>
<name>A0A8J3NG12_9ACTN</name>
<organism evidence="1 2">
    <name type="scientific">Actinocatenispora rupis</name>
    <dbReference type="NCBI Taxonomy" id="519421"/>
    <lineage>
        <taxon>Bacteria</taxon>
        <taxon>Bacillati</taxon>
        <taxon>Actinomycetota</taxon>
        <taxon>Actinomycetes</taxon>
        <taxon>Micromonosporales</taxon>
        <taxon>Micromonosporaceae</taxon>
        <taxon>Actinocatenispora</taxon>
    </lineage>
</organism>
<reference evidence="1" key="1">
    <citation type="submission" date="2021-01" db="EMBL/GenBank/DDBJ databases">
        <title>Whole genome shotgun sequence of Actinocatenispora rupis NBRC 107355.</title>
        <authorList>
            <person name="Komaki H."/>
            <person name="Tamura T."/>
        </authorList>
    </citation>
    <scope>NUCLEOTIDE SEQUENCE</scope>
    <source>
        <strain evidence="1">NBRC 107355</strain>
    </source>
</reference>